<evidence type="ECO:0000256" key="1">
    <source>
        <dbReference type="ARBA" id="ARBA00005721"/>
    </source>
</evidence>
<dbReference type="RefSeq" id="WP_170194577.1">
    <property type="nucleotide sequence ID" value="NZ_JABBNB010000011.1"/>
</dbReference>
<dbReference type="InterPro" id="IPR005531">
    <property type="entry name" value="Asp23"/>
</dbReference>
<gene>
    <name evidence="3" type="ORF">HH308_12745</name>
</gene>
<dbReference type="EMBL" id="JABBNB010000011">
    <property type="protein sequence ID" value="NMO02080.1"/>
    <property type="molecule type" value="Genomic_DNA"/>
</dbReference>
<sequence>MADDRGTLTIRRRVYERLAQHAALSVDDVVAQSTGLTAAFDDQTATSAALFRSLPHAMAREDGAAITLTVALRWPTRVNDVCAMVRDVVSDDVLRFTGSRPERVDVDVAQLVSGSAKESASTSTRPRPVRRRAGFIDLPPVGDSVDEVEAIGS</sequence>
<comment type="similarity">
    <text evidence="1">Belongs to the asp23 family.</text>
</comment>
<name>A0A848KU86_9ACTN</name>
<proteinExistence type="inferred from homology"/>
<dbReference type="AlphaFoldDB" id="A0A848KU86"/>
<evidence type="ECO:0000256" key="2">
    <source>
        <dbReference type="SAM" id="MobiDB-lite"/>
    </source>
</evidence>
<keyword evidence="4" id="KW-1185">Reference proteome</keyword>
<dbReference type="Pfam" id="PF03780">
    <property type="entry name" value="Asp23"/>
    <property type="match status" value="1"/>
</dbReference>
<accession>A0A848KU86</accession>
<evidence type="ECO:0000313" key="4">
    <source>
        <dbReference type="Proteomes" id="UP000550729"/>
    </source>
</evidence>
<evidence type="ECO:0000313" key="3">
    <source>
        <dbReference type="EMBL" id="NMO02080.1"/>
    </source>
</evidence>
<comment type="caution">
    <text evidence="3">The sequence shown here is derived from an EMBL/GenBank/DDBJ whole genome shotgun (WGS) entry which is preliminary data.</text>
</comment>
<organism evidence="3 4">
    <name type="scientific">Gordonia asplenii</name>
    <dbReference type="NCBI Taxonomy" id="2725283"/>
    <lineage>
        <taxon>Bacteria</taxon>
        <taxon>Bacillati</taxon>
        <taxon>Actinomycetota</taxon>
        <taxon>Actinomycetes</taxon>
        <taxon>Mycobacteriales</taxon>
        <taxon>Gordoniaceae</taxon>
        <taxon>Gordonia</taxon>
    </lineage>
</organism>
<feature type="region of interest" description="Disordered" evidence="2">
    <location>
        <begin position="113"/>
        <end position="136"/>
    </location>
</feature>
<reference evidence="3 4" key="1">
    <citation type="submission" date="2020-04" db="EMBL/GenBank/DDBJ databases">
        <title>Gordonia sp. nov. TBRC 11910.</title>
        <authorList>
            <person name="Suriyachadkun C."/>
        </authorList>
    </citation>
    <scope>NUCLEOTIDE SEQUENCE [LARGE SCALE GENOMIC DNA]</scope>
    <source>
        <strain evidence="3 4">TBRC 11910</strain>
    </source>
</reference>
<protein>
    <submittedName>
        <fullName evidence="3">Asp23/Gls24 family envelope stress response protein</fullName>
    </submittedName>
</protein>
<dbReference type="Proteomes" id="UP000550729">
    <property type="component" value="Unassembled WGS sequence"/>
</dbReference>